<evidence type="ECO:0000313" key="2">
    <source>
        <dbReference type="EMBL" id="PRY82323.1"/>
    </source>
</evidence>
<feature type="transmembrane region" description="Helical" evidence="1">
    <location>
        <begin position="254"/>
        <end position="276"/>
    </location>
</feature>
<accession>A0A2T0W6P2</accession>
<comment type="caution">
    <text evidence="2">The sequence shown here is derived from an EMBL/GenBank/DDBJ whole genome shotgun (WGS) entry which is preliminary data.</text>
</comment>
<organism evidence="2 3">
    <name type="scientific">Alkalibacterium olivapovliticus</name>
    <dbReference type="NCBI Taxonomy" id="99907"/>
    <lineage>
        <taxon>Bacteria</taxon>
        <taxon>Bacillati</taxon>
        <taxon>Bacillota</taxon>
        <taxon>Bacilli</taxon>
        <taxon>Lactobacillales</taxon>
        <taxon>Carnobacteriaceae</taxon>
        <taxon>Alkalibacterium</taxon>
    </lineage>
</organism>
<gene>
    <name evidence="2" type="ORF">CLV38_11360</name>
</gene>
<keyword evidence="3" id="KW-1185">Reference proteome</keyword>
<feature type="transmembrane region" description="Helical" evidence="1">
    <location>
        <begin position="21"/>
        <end position="40"/>
    </location>
</feature>
<evidence type="ECO:0008006" key="4">
    <source>
        <dbReference type="Google" id="ProtNLM"/>
    </source>
</evidence>
<dbReference type="OrthoDB" id="1751619at2"/>
<name>A0A2T0W6P2_9LACT</name>
<keyword evidence="1" id="KW-0812">Transmembrane</keyword>
<feature type="transmembrane region" description="Helical" evidence="1">
    <location>
        <begin position="186"/>
        <end position="209"/>
    </location>
</feature>
<keyword evidence="1" id="KW-1133">Transmembrane helix</keyword>
<feature type="transmembrane region" description="Helical" evidence="1">
    <location>
        <begin position="130"/>
        <end position="158"/>
    </location>
</feature>
<evidence type="ECO:0000313" key="3">
    <source>
        <dbReference type="Proteomes" id="UP000238205"/>
    </source>
</evidence>
<protein>
    <recommendedName>
        <fullName evidence="4">ABC-2 family transporter</fullName>
    </recommendedName>
</protein>
<dbReference type="AlphaFoldDB" id="A0A2T0W6P2"/>
<sequence>MKKSLKSLLNLTAFELDRMSKFLYILIGITLGANLIGYIMTPMRHVSRLNEYMSTQSATSQQALDYYGTFTFYDAINTLWIAGPIALGVSGLLIYSLFIWYREWMGKNTFAYRLLMLPVPRMQLFFSKLIVIYLGIFSLIATQISSLFIGFQIVSAIVPTEWFADMSALQAIQENFLFYYLLPIDLMYFLMINGIGLVFIVVLFTLILMERSFSVKGIVMGIMYGASALALTLFPLFLTDIFQNQYILYGSETIMIVASMLLVIAVTSLFVSRHLLNKKITI</sequence>
<dbReference type="Proteomes" id="UP000238205">
    <property type="component" value="Unassembled WGS sequence"/>
</dbReference>
<dbReference type="EMBL" id="PVTO01000013">
    <property type="protein sequence ID" value="PRY82323.1"/>
    <property type="molecule type" value="Genomic_DNA"/>
</dbReference>
<feature type="transmembrane region" description="Helical" evidence="1">
    <location>
        <begin position="79"/>
        <end position="101"/>
    </location>
</feature>
<feature type="transmembrane region" description="Helical" evidence="1">
    <location>
        <begin position="221"/>
        <end position="242"/>
    </location>
</feature>
<evidence type="ECO:0000256" key="1">
    <source>
        <dbReference type="SAM" id="Phobius"/>
    </source>
</evidence>
<proteinExistence type="predicted"/>
<dbReference type="RefSeq" id="WP_106193760.1">
    <property type="nucleotide sequence ID" value="NZ_PVTO01000013.1"/>
</dbReference>
<keyword evidence="1" id="KW-0472">Membrane</keyword>
<reference evidence="2 3" key="1">
    <citation type="submission" date="2018-03" db="EMBL/GenBank/DDBJ databases">
        <title>Genomic Encyclopedia of Archaeal and Bacterial Type Strains, Phase II (KMG-II): from individual species to whole genera.</title>
        <authorList>
            <person name="Goeker M."/>
        </authorList>
    </citation>
    <scope>NUCLEOTIDE SEQUENCE [LARGE SCALE GENOMIC DNA]</scope>
    <source>
        <strain evidence="2 3">DSM 13175</strain>
    </source>
</reference>